<dbReference type="EMBL" id="VJMH01006379">
    <property type="protein sequence ID" value="KAF0690390.1"/>
    <property type="molecule type" value="Genomic_DNA"/>
</dbReference>
<reference evidence="1" key="2">
    <citation type="submission" date="2019-06" db="EMBL/GenBank/DDBJ databases">
        <title>Genomics analysis of Aphanomyces spp. identifies a new class of oomycete effector associated with host adaptation.</title>
        <authorList>
            <person name="Gaulin E."/>
        </authorList>
    </citation>
    <scope>NUCLEOTIDE SEQUENCE</scope>
    <source>
        <strain evidence="1">CBS 578.67</strain>
    </source>
</reference>
<name>A0A485L9W3_9STRA</name>
<evidence type="ECO:0000313" key="3">
    <source>
        <dbReference type="Proteomes" id="UP000332933"/>
    </source>
</evidence>
<accession>A0A485L9W3</accession>
<keyword evidence="3" id="KW-1185">Reference proteome</keyword>
<reference evidence="2 3" key="1">
    <citation type="submission" date="2019-03" db="EMBL/GenBank/DDBJ databases">
        <authorList>
            <person name="Gaulin E."/>
            <person name="Dumas B."/>
        </authorList>
    </citation>
    <scope>NUCLEOTIDE SEQUENCE [LARGE SCALE GENOMIC DNA]</scope>
    <source>
        <strain evidence="2">CBS 568.67</strain>
    </source>
</reference>
<dbReference type="EMBL" id="CAADRA010006400">
    <property type="protein sequence ID" value="VFT94963.1"/>
    <property type="molecule type" value="Genomic_DNA"/>
</dbReference>
<dbReference type="AlphaFoldDB" id="A0A485L9W3"/>
<dbReference type="OrthoDB" id="2015991at2759"/>
<organism evidence="2 3">
    <name type="scientific">Aphanomyces stellatus</name>
    <dbReference type="NCBI Taxonomy" id="120398"/>
    <lineage>
        <taxon>Eukaryota</taxon>
        <taxon>Sar</taxon>
        <taxon>Stramenopiles</taxon>
        <taxon>Oomycota</taxon>
        <taxon>Saprolegniomycetes</taxon>
        <taxon>Saprolegniales</taxon>
        <taxon>Verrucalvaceae</taxon>
        <taxon>Aphanomyces</taxon>
    </lineage>
</organism>
<proteinExistence type="predicted"/>
<gene>
    <name evidence="2" type="primary">Aste57867_18225</name>
    <name evidence="1" type="ORF">As57867_018163</name>
    <name evidence="2" type="ORF">ASTE57867_18225</name>
</gene>
<protein>
    <submittedName>
        <fullName evidence="2">Aste57867_18225 protein</fullName>
    </submittedName>
</protein>
<sequence length="142" mass="15966">MKAFLGGVSWNDVNSTVKDIVCREKPCARMSNADAMEYFEPSGTPYILTRVDMHCVAVSTTTYFLAVDTLSVPIVSLTSWLATDTLISTVYESKWLRPATEKAALSVTHLGGARNRDGRAIMNHRVRRVIFDARMTHEHWQC</sequence>
<dbReference type="Proteomes" id="UP000332933">
    <property type="component" value="Unassembled WGS sequence"/>
</dbReference>
<evidence type="ECO:0000313" key="2">
    <source>
        <dbReference type="EMBL" id="VFT94963.1"/>
    </source>
</evidence>
<evidence type="ECO:0000313" key="1">
    <source>
        <dbReference type="EMBL" id="KAF0690390.1"/>
    </source>
</evidence>